<organism evidence="8 9">
    <name type="scientific">Paenibacillus enshidis</name>
    <dbReference type="NCBI Taxonomy" id="1458439"/>
    <lineage>
        <taxon>Bacteria</taxon>
        <taxon>Bacillati</taxon>
        <taxon>Bacillota</taxon>
        <taxon>Bacilli</taxon>
        <taxon>Bacillales</taxon>
        <taxon>Paenibacillaceae</taxon>
        <taxon>Paenibacillus</taxon>
    </lineage>
</organism>
<dbReference type="EC" id="6.3.4.15" evidence="6"/>
<evidence type="ECO:0000256" key="3">
    <source>
        <dbReference type="ARBA" id="ARBA00022840"/>
    </source>
</evidence>
<dbReference type="Pfam" id="PF03099">
    <property type="entry name" value="BPL_LplA_LipB"/>
    <property type="match status" value="1"/>
</dbReference>
<evidence type="ECO:0000259" key="7">
    <source>
        <dbReference type="PROSITE" id="PS51733"/>
    </source>
</evidence>
<gene>
    <name evidence="6" type="primary">birA</name>
    <name evidence="8" type="ORF">ACE41H_03940</name>
</gene>
<dbReference type="Proteomes" id="UP001580346">
    <property type="component" value="Unassembled WGS sequence"/>
</dbReference>
<feature type="binding site" evidence="6">
    <location>
        <position position="187"/>
    </location>
    <ligand>
        <name>biotin</name>
        <dbReference type="ChEBI" id="CHEBI:57586"/>
    </ligand>
</feature>
<dbReference type="InterPro" id="IPR013196">
    <property type="entry name" value="HTH_11"/>
</dbReference>
<evidence type="ECO:0000256" key="5">
    <source>
        <dbReference type="ARBA" id="ARBA00023267"/>
    </source>
</evidence>
<dbReference type="SUPFAM" id="SSF46785">
    <property type="entry name" value="Winged helix' DNA-binding domain"/>
    <property type="match status" value="1"/>
</dbReference>
<keyword evidence="6" id="KW-0804">Transcription</keyword>
<dbReference type="Gene3D" id="3.30.930.10">
    <property type="entry name" value="Bira Bifunctional Protein, Domain 2"/>
    <property type="match status" value="1"/>
</dbReference>
<sequence>MKKHELLLNMLEEAGASPVSGEEVSRMLNVSRTAVWKHVNKLRELGYVIEASPRLGYTLAAKPDKLNADKLSEVIRTQSFGRRLHLLDTTVSTQGDAMRLAEQGAPEGTLVVSEEQTGGRGRQGRKFFSPPRKGVWMSVILRPQQPLQYTPQLTLLAGVAVCRAVRRVAGVEAFIKWPNDLLVDGRKVCGILLESAVEDQRIRYCIAGIGIDVNLDAEDYPEELRAIATSLKEAAGAPVDRTALIAAVMEELESLYMLYGQEGFKPIGVLWEALSAIVGRKVSVRDNGQPVEGIAEGLDAAGALLVRRSDGSLATVFSGDIQINQ</sequence>
<comment type="similarity">
    <text evidence="6">Belongs to the biotin--protein ligase family.</text>
</comment>
<keyword evidence="4 6" id="KW-0238">DNA-binding</keyword>
<comment type="catalytic activity">
    <reaction evidence="6">
        <text>biotin + L-lysyl-[protein] + ATP = N(6)-biotinyl-L-lysyl-[protein] + AMP + diphosphate + H(+)</text>
        <dbReference type="Rhea" id="RHEA:11756"/>
        <dbReference type="Rhea" id="RHEA-COMP:9752"/>
        <dbReference type="Rhea" id="RHEA-COMP:10505"/>
        <dbReference type="ChEBI" id="CHEBI:15378"/>
        <dbReference type="ChEBI" id="CHEBI:29969"/>
        <dbReference type="ChEBI" id="CHEBI:30616"/>
        <dbReference type="ChEBI" id="CHEBI:33019"/>
        <dbReference type="ChEBI" id="CHEBI:57586"/>
        <dbReference type="ChEBI" id="CHEBI:83144"/>
        <dbReference type="ChEBI" id="CHEBI:456215"/>
        <dbReference type="EC" id="6.3.4.15"/>
    </reaction>
</comment>
<keyword evidence="3 6" id="KW-0067">ATP-binding</keyword>
<dbReference type="NCBIfam" id="TIGR00121">
    <property type="entry name" value="birA_ligase"/>
    <property type="match status" value="1"/>
</dbReference>
<keyword evidence="9" id="KW-1185">Reference proteome</keyword>
<feature type="binding site" evidence="6">
    <location>
        <begin position="120"/>
        <end position="122"/>
    </location>
    <ligand>
        <name>biotin</name>
        <dbReference type="ChEBI" id="CHEBI:57586"/>
    </ligand>
</feature>
<keyword evidence="5 6" id="KW-0092">Biotin</keyword>
<dbReference type="CDD" id="cd16442">
    <property type="entry name" value="BPL"/>
    <property type="match status" value="1"/>
</dbReference>
<evidence type="ECO:0000256" key="4">
    <source>
        <dbReference type="ARBA" id="ARBA00023125"/>
    </source>
</evidence>
<evidence type="ECO:0000256" key="2">
    <source>
        <dbReference type="ARBA" id="ARBA00022741"/>
    </source>
</evidence>
<evidence type="ECO:0000313" key="8">
    <source>
        <dbReference type="EMBL" id="MFB5265938.1"/>
    </source>
</evidence>
<protein>
    <recommendedName>
        <fullName evidence="6">Bifunctional ligase/repressor BirA</fullName>
    </recommendedName>
    <alternativeName>
        <fullName evidence="6">Biotin--[acetyl-CoA-carboxylase] ligase</fullName>
        <ecNumber evidence="6">6.3.4.15</ecNumber>
    </alternativeName>
    <alternativeName>
        <fullName evidence="6">Biotin--protein ligase</fullName>
    </alternativeName>
    <alternativeName>
        <fullName evidence="6">Biotin-[acetyl-CoA carboxylase] synthetase</fullName>
    </alternativeName>
</protein>
<dbReference type="SUPFAM" id="SSF50037">
    <property type="entry name" value="C-terminal domain of transcriptional repressors"/>
    <property type="match status" value="1"/>
</dbReference>
<dbReference type="InterPro" id="IPR003142">
    <property type="entry name" value="BPL_C"/>
</dbReference>
<comment type="caution">
    <text evidence="8">The sequence shown here is derived from an EMBL/GenBank/DDBJ whole genome shotgun (WGS) entry which is preliminary data.</text>
</comment>
<dbReference type="InterPro" id="IPR030855">
    <property type="entry name" value="Bifunct_BirA"/>
</dbReference>
<feature type="DNA-binding region" description="H-T-H motif" evidence="6">
    <location>
        <begin position="21"/>
        <end position="40"/>
    </location>
</feature>
<evidence type="ECO:0000256" key="6">
    <source>
        <dbReference type="HAMAP-Rule" id="MF_00978"/>
    </source>
</evidence>
<keyword evidence="2 6" id="KW-0547">Nucleotide-binding</keyword>
<dbReference type="InterPro" id="IPR008988">
    <property type="entry name" value="Transcriptional_repressor_C"/>
</dbReference>
<proteinExistence type="inferred from homology"/>
<dbReference type="InterPro" id="IPR045864">
    <property type="entry name" value="aa-tRNA-synth_II/BPL/LPL"/>
</dbReference>
<dbReference type="InterPro" id="IPR004143">
    <property type="entry name" value="BPL_LPL_catalytic"/>
</dbReference>
<comment type="function">
    <text evidence="6">Acts both as a biotin--[acetyl-CoA-carboxylase] ligase and a repressor.</text>
</comment>
<dbReference type="Gene3D" id="2.30.30.100">
    <property type="match status" value="1"/>
</dbReference>
<dbReference type="CDD" id="cd00090">
    <property type="entry name" value="HTH_ARSR"/>
    <property type="match status" value="1"/>
</dbReference>
<dbReference type="InterPro" id="IPR036388">
    <property type="entry name" value="WH-like_DNA-bd_sf"/>
</dbReference>
<name>A0ABV5AP14_9BACL</name>
<evidence type="ECO:0000313" key="9">
    <source>
        <dbReference type="Proteomes" id="UP001580346"/>
    </source>
</evidence>
<dbReference type="InterPro" id="IPR011991">
    <property type="entry name" value="ArsR-like_HTH"/>
</dbReference>
<keyword evidence="1 6" id="KW-0436">Ligase</keyword>
<dbReference type="InterPro" id="IPR036390">
    <property type="entry name" value="WH_DNA-bd_sf"/>
</dbReference>
<dbReference type="PROSITE" id="PS51733">
    <property type="entry name" value="BPL_LPL_CATALYTIC"/>
    <property type="match status" value="1"/>
</dbReference>
<dbReference type="EMBL" id="JBHHMI010000002">
    <property type="protein sequence ID" value="MFB5265938.1"/>
    <property type="molecule type" value="Genomic_DNA"/>
</dbReference>
<dbReference type="PANTHER" id="PTHR12835:SF5">
    <property type="entry name" value="BIOTIN--PROTEIN LIGASE"/>
    <property type="match status" value="1"/>
</dbReference>
<dbReference type="RefSeq" id="WP_375353489.1">
    <property type="nucleotide sequence ID" value="NZ_JBHHMI010000002.1"/>
</dbReference>
<dbReference type="SUPFAM" id="SSF55681">
    <property type="entry name" value="Class II aaRS and biotin synthetases"/>
    <property type="match status" value="1"/>
</dbReference>
<comment type="caution">
    <text evidence="6">Lacks conserved residue(s) required for the propagation of feature annotation.</text>
</comment>
<evidence type="ECO:0000256" key="1">
    <source>
        <dbReference type="ARBA" id="ARBA00022598"/>
    </source>
</evidence>
<dbReference type="InterPro" id="IPR004408">
    <property type="entry name" value="Biotin_CoA_COase_ligase"/>
</dbReference>
<dbReference type="Gene3D" id="1.10.10.10">
    <property type="entry name" value="Winged helix-like DNA-binding domain superfamily/Winged helix DNA-binding domain"/>
    <property type="match status" value="1"/>
</dbReference>
<dbReference type="HAMAP" id="MF_00978">
    <property type="entry name" value="Bifunct_BirA"/>
    <property type="match status" value="1"/>
</dbReference>
<keyword evidence="6" id="KW-0805">Transcription regulation</keyword>
<dbReference type="Pfam" id="PF08279">
    <property type="entry name" value="HTH_11"/>
    <property type="match status" value="1"/>
</dbReference>
<accession>A0ABV5AP14</accession>
<dbReference type="GO" id="GO:0004077">
    <property type="term" value="F:biotin--[biotin carboxyl-carrier protein] ligase activity"/>
    <property type="evidence" value="ECO:0007669"/>
    <property type="project" value="UniProtKB-EC"/>
</dbReference>
<feature type="domain" description="BPL/LPL catalytic" evidence="7">
    <location>
        <begin position="69"/>
        <end position="260"/>
    </location>
</feature>
<feature type="binding site" evidence="6">
    <location>
        <position position="116"/>
    </location>
    <ligand>
        <name>biotin</name>
        <dbReference type="ChEBI" id="CHEBI:57586"/>
    </ligand>
</feature>
<dbReference type="Pfam" id="PF02237">
    <property type="entry name" value="BPL_C"/>
    <property type="match status" value="1"/>
</dbReference>
<keyword evidence="6" id="KW-0678">Repressor</keyword>
<dbReference type="PANTHER" id="PTHR12835">
    <property type="entry name" value="BIOTIN PROTEIN LIGASE"/>
    <property type="match status" value="1"/>
</dbReference>
<reference evidence="8 9" key="1">
    <citation type="submission" date="2024-09" db="EMBL/GenBank/DDBJ databases">
        <title>Paenibacillus zeirhizospherea sp. nov., isolated from surface of the maize (Zea mays) roots in a horticulture field, Hungary.</title>
        <authorList>
            <person name="Marton D."/>
            <person name="Farkas M."/>
            <person name="Bedics A."/>
            <person name="Toth E."/>
            <person name="Tancsics A."/>
            <person name="Boka K."/>
            <person name="Maroti G."/>
            <person name="Kriszt B."/>
            <person name="Cserhati M."/>
        </authorList>
    </citation>
    <scope>NUCLEOTIDE SEQUENCE [LARGE SCALE GENOMIC DNA]</scope>
    <source>
        <strain evidence="8 9">KCTC 33519</strain>
    </source>
</reference>